<feature type="region of interest" description="Disordered" evidence="1">
    <location>
        <begin position="432"/>
        <end position="452"/>
    </location>
</feature>
<evidence type="ECO:0000313" key="4">
    <source>
        <dbReference type="Proteomes" id="UP000241890"/>
    </source>
</evidence>
<evidence type="ECO:0000256" key="1">
    <source>
        <dbReference type="SAM" id="MobiDB-lite"/>
    </source>
</evidence>
<evidence type="ECO:0000313" key="3">
    <source>
        <dbReference type="EMBL" id="GBG30963.1"/>
    </source>
</evidence>
<protein>
    <submittedName>
        <fullName evidence="3">Uncharacterized protein</fullName>
    </submittedName>
</protein>
<gene>
    <name evidence="3" type="ORF">FCC1311_071842</name>
</gene>
<dbReference type="EMBL" id="BEYU01000086">
    <property type="protein sequence ID" value="GBG30963.1"/>
    <property type="molecule type" value="Genomic_DNA"/>
</dbReference>
<feature type="compositionally biased region" description="Basic and acidic residues" evidence="1">
    <location>
        <begin position="517"/>
        <end position="544"/>
    </location>
</feature>
<dbReference type="Proteomes" id="UP000241890">
    <property type="component" value="Unassembled WGS sequence"/>
</dbReference>
<proteinExistence type="predicted"/>
<comment type="caution">
    <text evidence="3">The sequence shown here is derived from an EMBL/GenBank/DDBJ whole genome shotgun (WGS) entry which is preliminary data.</text>
</comment>
<feature type="transmembrane region" description="Helical" evidence="2">
    <location>
        <begin position="329"/>
        <end position="350"/>
    </location>
</feature>
<accession>A0A2R5GQQ9</accession>
<feature type="region of interest" description="Disordered" evidence="1">
    <location>
        <begin position="513"/>
        <end position="552"/>
    </location>
</feature>
<organism evidence="3 4">
    <name type="scientific">Hondaea fermentalgiana</name>
    <dbReference type="NCBI Taxonomy" id="2315210"/>
    <lineage>
        <taxon>Eukaryota</taxon>
        <taxon>Sar</taxon>
        <taxon>Stramenopiles</taxon>
        <taxon>Bigyra</taxon>
        <taxon>Labyrinthulomycetes</taxon>
        <taxon>Thraustochytrida</taxon>
        <taxon>Thraustochytriidae</taxon>
        <taxon>Hondaea</taxon>
    </lineage>
</organism>
<name>A0A2R5GQQ9_9STRA</name>
<keyword evidence="2" id="KW-0812">Transmembrane</keyword>
<feature type="transmembrane region" description="Helical" evidence="2">
    <location>
        <begin position="303"/>
        <end position="322"/>
    </location>
</feature>
<feature type="transmembrane region" description="Helical" evidence="2">
    <location>
        <begin position="117"/>
        <end position="136"/>
    </location>
</feature>
<sequence>MTASMEANDLEELATSTKVAEAVAQELSRSNVAETGLPQLDRVLALRALWVFIVLAWISRKCDAFLVVLVVAMFGSVAALPVAEDIVEATEIVLPGVAFEMDLNNLLSSLQTSHREHALVAAAGGTTLLAMGLGWVVSKRSPVLGLVLYILVVICNVQSGVADEYPVRVLAPILILALSAYSKHIRYLNVATAVLATSLVAASDADTSALLLRDLAPLALWGGFALLIAHDLLVRARVVEGIAMLTASAVVVYTFSFAAYELTTTVSHDLRIKSVSSFFNMRLNWVQLSQLTCLPQCQRNFEASLPGVFCTLFGIVSILRDIVGGRANFIKGITSAGIVVALASGVFIAADQQVLLYDPNVTSVITVLALLISERVSAATPSGAMGVDAGSKLIEKKRIGLHTNTYWRTCRSGNTDSRADAEAGELDIKTDKPALGASELPANSGARANGSSKRVHFVTGDAAGDAGDRPLPTAREMEKIWDDVNRYYSDLDKAKKVHRQYQKMAFQQEAVANGVRSYDESSRANAQREREKANEYSQKLREASTRVTNLSRKAKKAMATAQEFEQRIAAAKKSESHAKTS</sequence>
<reference evidence="3 4" key="1">
    <citation type="submission" date="2017-12" db="EMBL/GenBank/DDBJ databases">
        <title>Sequencing, de novo assembly and annotation of complete genome of a new Thraustochytrid species, strain FCC1311.</title>
        <authorList>
            <person name="Sedici K."/>
            <person name="Godart F."/>
            <person name="Aiese Cigliano R."/>
            <person name="Sanseverino W."/>
            <person name="Barakat M."/>
            <person name="Ortet P."/>
            <person name="Marechal E."/>
            <person name="Cagnac O."/>
            <person name="Amato A."/>
        </authorList>
    </citation>
    <scope>NUCLEOTIDE SEQUENCE [LARGE SCALE GENOMIC DNA]</scope>
</reference>
<feature type="transmembrane region" description="Helical" evidence="2">
    <location>
        <begin position="215"/>
        <end position="234"/>
    </location>
</feature>
<feature type="transmembrane region" description="Helical" evidence="2">
    <location>
        <begin position="40"/>
        <end position="58"/>
    </location>
</feature>
<evidence type="ECO:0000256" key="2">
    <source>
        <dbReference type="SAM" id="Phobius"/>
    </source>
</evidence>
<dbReference type="AlphaFoldDB" id="A0A2R5GQQ9"/>
<feature type="transmembrane region" description="Helical" evidence="2">
    <location>
        <begin position="241"/>
        <end position="260"/>
    </location>
</feature>
<keyword evidence="2" id="KW-0472">Membrane</keyword>
<keyword evidence="2" id="KW-1133">Transmembrane helix</keyword>
<feature type="transmembrane region" description="Helical" evidence="2">
    <location>
        <begin position="65"/>
        <end position="83"/>
    </location>
</feature>
<feature type="transmembrane region" description="Helical" evidence="2">
    <location>
        <begin position="143"/>
        <end position="159"/>
    </location>
</feature>
<dbReference type="InParanoid" id="A0A2R5GQQ9"/>
<keyword evidence="4" id="KW-1185">Reference proteome</keyword>